<dbReference type="EMBL" id="BAAADE010000010">
    <property type="protein sequence ID" value="GAA0613131.1"/>
    <property type="molecule type" value="Genomic_DNA"/>
</dbReference>
<keyword evidence="2" id="KW-1185">Reference proteome</keyword>
<protein>
    <submittedName>
        <fullName evidence="1">Uncharacterized protein</fullName>
    </submittedName>
</protein>
<evidence type="ECO:0000313" key="1">
    <source>
        <dbReference type="EMBL" id="GAA0613131.1"/>
    </source>
</evidence>
<sequence length="44" mass="4887">MDKAIGYAIDNAVKHAIQKIGLKEFKKTSMFMSNNRSTEQKAAA</sequence>
<reference evidence="2" key="1">
    <citation type="journal article" date="2019" name="Int. J. Syst. Evol. Microbiol.">
        <title>The Global Catalogue of Microorganisms (GCM) 10K type strain sequencing project: providing services to taxonomists for standard genome sequencing and annotation.</title>
        <authorList>
            <consortium name="The Broad Institute Genomics Platform"/>
            <consortium name="The Broad Institute Genome Sequencing Center for Infectious Disease"/>
            <person name="Wu L."/>
            <person name="Ma J."/>
        </authorList>
    </citation>
    <scope>NUCLEOTIDE SEQUENCE [LARGE SCALE GENOMIC DNA]</scope>
    <source>
        <strain evidence="2">JCM 15115</strain>
    </source>
</reference>
<name>A0ABP3RRV3_9HYPH</name>
<organism evidence="1 2">
    <name type="scientific">Paenochrobactrum glaciei</name>
    <dbReference type="NCBI Taxonomy" id="486407"/>
    <lineage>
        <taxon>Bacteria</taxon>
        <taxon>Pseudomonadati</taxon>
        <taxon>Pseudomonadota</taxon>
        <taxon>Alphaproteobacteria</taxon>
        <taxon>Hyphomicrobiales</taxon>
        <taxon>Brucellaceae</taxon>
        <taxon>Paenochrobactrum</taxon>
    </lineage>
</organism>
<evidence type="ECO:0000313" key="2">
    <source>
        <dbReference type="Proteomes" id="UP001424441"/>
    </source>
</evidence>
<comment type="caution">
    <text evidence="1">The sequence shown here is derived from an EMBL/GenBank/DDBJ whole genome shotgun (WGS) entry which is preliminary data.</text>
</comment>
<accession>A0ABP3RRV3</accession>
<dbReference type="RefSeq" id="WP_343807513.1">
    <property type="nucleotide sequence ID" value="NZ_BAAADE010000010.1"/>
</dbReference>
<dbReference type="Proteomes" id="UP001424441">
    <property type="component" value="Unassembled WGS sequence"/>
</dbReference>
<gene>
    <name evidence="1" type="ORF">GCM10008943_30640</name>
</gene>
<proteinExistence type="predicted"/>